<keyword evidence="2" id="KW-0294">Fucose metabolism</keyword>
<sequence>MFSSANGNRNRRGSGYRSARSVQHQRSFDISSPRNSFSSKWTAVKIVVLLLVAGTLMMTTVLPMFLLESTNGGVSSASNGQIGGGGHVSLHNLIYASAHLKEQLEEKNLLVPTGGSDVQQQQQQMKVKVPDQRIGGRDNSQHDPMKVPTKGANKEDKDVHEQAKEGKETPNPLPKHHDNISDNNNNNNNNHHHDDKPSNIDAKNHPKSKVNKNILARGVSGLPMSKTPALVGAKWGHVECDIDVDDIVYWNDPQGSRDQQFVSPFAKHSQLSATARYLTFEPDPGGWNNVRMSMEIIFVLAAATGRTLVLPPKAPFYLMGIGKENARSFASFYDVDKEAFQNKVKVISMAEFFDIETKDGGLLSALTEEEKDELKPVADTCIYQENSPIRCEKIWQRLRNIGFQPPIGANKQCFIFDHDVFEGQDVSDDLKERVDRFCGEERTPFFYNQTIHEPQLIHWDASAPEGNGVTGFRLLNHFYAFLFFSDPVVDNFYKRFVRDYLHYKDSLFCAAGKVVHALNAEGKEWSTMHVRRGDLQYKQVKISAEEWYENLKEIWNEGEMIFIATDERNKTFFDPIKEHHELRFLDDYWDVADLANLDPYFLSMVDTVVASHGRTFAGTWFSTFTGFINRMRGYLGYSMMDSWYGWLPRKEAVRQYKYPTGNYGAREWPIGWIAIDGDDVIEHEGTPVVKEEGINEKSGGGSKRKPPPLIELDGLDTDEDFVKKPLSRGLAGRPMEETPALDGASRGSIQCDLNVDSLAYWNDPQGIRDEEFVSPFVPKGNDEKYITFTIDRGGWNNVRMSMEIIFVIAAATGRTLVLPPKEPLYRLGADKENKQRGFADFFPLETPKFAKRVKTITMKEFIEREGGENGRLPIPEHLRKHVTNSAELCDKRQKSKHYCGHIKEYLDKAGKVPDARAQDYCIIFDKDLYEGNPKTEDIESKVVDFCGTRNRYIWTKELNDEVLIHFRAGDKEWRLLAHFYGIIHFTDPAIDNYYKRFVRDFLHYNDQIYCAAGKIVKALQAEAKERGFEPDSEHAGGYSAMHIRRGDFQYKKVKLPAEEWYENTKELWKPNEIIFIATDERDKSFFDPIAEHHDIRFLDDYWDLASLGDLDPNYFGMIDTIVSSRARVFAGTWFSTFTGYINRMRGYHGMTMMDSWYSFLERKTKVHSWEKMDSFAYAYEWPDGWIGIDADEWPDRSIF</sequence>
<keyword evidence="1" id="KW-0808">Transferase</keyword>
<evidence type="ECO:0000256" key="4">
    <source>
        <dbReference type="SAM" id="MobiDB-lite"/>
    </source>
</evidence>
<feature type="compositionally biased region" description="Basic and acidic residues" evidence="4">
    <location>
        <begin position="191"/>
        <end position="204"/>
    </location>
</feature>
<keyword evidence="5" id="KW-1133">Transmembrane helix</keyword>
<dbReference type="InterPro" id="IPR019378">
    <property type="entry name" value="GDP-Fuc_O-FucTrfase"/>
</dbReference>
<gene>
    <name evidence="6" type="ORF">IV203_022125</name>
</gene>
<reference evidence="6" key="2">
    <citation type="submission" date="2021-04" db="EMBL/GenBank/DDBJ databases">
        <authorList>
            <person name="Podell S."/>
        </authorList>
    </citation>
    <scope>NUCLEOTIDE SEQUENCE</scope>
    <source>
        <strain evidence="6">Hildebrandi</strain>
    </source>
</reference>
<feature type="transmembrane region" description="Helical" evidence="5">
    <location>
        <begin position="43"/>
        <end position="66"/>
    </location>
</feature>
<feature type="region of interest" description="Disordered" evidence="4">
    <location>
        <begin position="688"/>
        <end position="710"/>
    </location>
</feature>
<reference evidence="6" key="1">
    <citation type="journal article" date="2021" name="Sci. Rep.">
        <title>Diploid genomic architecture of Nitzschia inconspicua, an elite biomass production diatom.</title>
        <authorList>
            <person name="Oliver A."/>
            <person name="Podell S."/>
            <person name="Pinowska A."/>
            <person name="Traller J.C."/>
            <person name="Smith S.R."/>
            <person name="McClure R."/>
            <person name="Beliaev A."/>
            <person name="Bohutskyi P."/>
            <person name="Hill E.A."/>
            <person name="Rabines A."/>
            <person name="Zheng H."/>
            <person name="Allen L.Z."/>
            <person name="Kuo A."/>
            <person name="Grigoriev I.V."/>
            <person name="Allen A.E."/>
            <person name="Hazlebeck D."/>
            <person name="Allen E.E."/>
        </authorList>
    </citation>
    <scope>NUCLEOTIDE SEQUENCE</scope>
    <source>
        <strain evidence="6">Hildebrandi</strain>
    </source>
</reference>
<feature type="compositionally biased region" description="Basic and acidic residues" evidence="4">
    <location>
        <begin position="128"/>
        <end position="145"/>
    </location>
</feature>
<evidence type="ECO:0000313" key="7">
    <source>
        <dbReference type="Proteomes" id="UP000693970"/>
    </source>
</evidence>
<feature type="region of interest" description="Disordered" evidence="4">
    <location>
        <begin position="113"/>
        <end position="206"/>
    </location>
</feature>
<dbReference type="PANTHER" id="PTHR31469">
    <property type="entry name" value="OS07G0633600 PROTEIN"/>
    <property type="match status" value="1"/>
</dbReference>
<dbReference type="GO" id="GO:0006004">
    <property type="term" value="P:fucose metabolic process"/>
    <property type="evidence" value="ECO:0007669"/>
    <property type="project" value="UniProtKB-KW"/>
</dbReference>
<evidence type="ECO:0000256" key="1">
    <source>
        <dbReference type="ARBA" id="ARBA00022679"/>
    </source>
</evidence>
<feature type="compositionally biased region" description="Polar residues" evidence="4">
    <location>
        <begin position="22"/>
        <end position="36"/>
    </location>
</feature>
<proteinExistence type="predicted"/>
<organism evidence="6 7">
    <name type="scientific">Nitzschia inconspicua</name>
    <dbReference type="NCBI Taxonomy" id="303405"/>
    <lineage>
        <taxon>Eukaryota</taxon>
        <taxon>Sar</taxon>
        <taxon>Stramenopiles</taxon>
        <taxon>Ochrophyta</taxon>
        <taxon>Bacillariophyta</taxon>
        <taxon>Bacillariophyceae</taxon>
        <taxon>Bacillariophycidae</taxon>
        <taxon>Bacillariales</taxon>
        <taxon>Bacillariaceae</taxon>
        <taxon>Nitzschia</taxon>
    </lineage>
</organism>
<dbReference type="FunFam" id="3.40.50.11350:FF:000014">
    <property type="entry name" value="Uncharacterized protein"/>
    <property type="match status" value="2"/>
</dbReference>
<keyword evidence="3" id="KW-0119">Carbohydrate metabolism</keyword>
<evidence type="ECO:0000256" key="3">
    <source>
        <dbReference type="ARBA" id="ARBA00023277"/>
    </source>
</evidence>
<dbReference type="EMBL" id="JAGRRH010000023">
    <property type="protein sequence ID" value="KAG7344117.1"/>
    <property type="molecule type" value="Genomic_DNA"/>
</dbReference>
<feature type="region of interest" description="Disordered" evidence="4">
    <location>
        <begin position="1"/>
        <end position="36"/>
    </location>
</feature>
<evidence type="ECO:0000313" key="6">
    <source>
        <dbReference type="EMBL" id="KAG7344117.1"/>
    </source>
</evidence>
<keyword evidence="7" id="KW-1185">Reference proteome</keyword>
<dbReference type="PANTHER" id="PTHR31469:SF8">
    <property type="entry name" value="OS07G0641000 PROTEIN"/>
    <property type="match status" value="1"/>
</dbReference>
<dbReference type="Pfam" id="PF10250">
    <property type="entry name" value="O-FucT"/>
    <property type="match status" value="2"/>
</dbReference>
<feature type="compositionally biased region" description="Basic and acidic residues" evidence="4">
    <location>
        <begin position="152"/>
        <end position="168"/>
    </location>
</feature>
<keyword evidence="5" id="KW-0812">Transmembrane</keyword>
<dbReference type="OrthoDB" id="1882547at2759"/>
<dbReference type="AlphaFoldDB" id="A0A9K3KI25"/>
<name>A0A9K3KI25_9STRA</name>
<comment type="caution">
    <text evidence="6">The sequence shown here is derived from an EMBL/GenBank/DDBJ whole genome shotgun (WGS) entry which is preliminary data.</text>
</comment>
<evidence type="ECO:0000256" key="2">
    <source>
        <dbReference type="ARBA" id="ARBA00023253"/>
    </source>
</evidence>
<protein>
    <submittedName>
        <fullName evidence="6">GDP-fucose protein O-fucosyltransferase</fullName>
    </submittedName>
</protein>
<dbReference type="GO" id="GO:0016740">
    <property type="term" value="F:transferase activity"/>
    <property type="evidence" value="ECO:0007669"/>
    <property type="project" value="UniProtKB-KW"/>
</dbReference>
<evidence type="ECO:0000256" key="5">
    <source>
        <dbReference type="SAM" id="Phobius"/>
    </source>
</evidence>
<dbReference type="CDD" id="cd11296">
    <property type="entry name" value="O-FucT_like"/>
    <property type="match status" value="2"/>
</dbReference>
<accession>A0A9K3KI25</accession>
<keyword evidence="5" id="KW-0472">Membrane</keyword>
<dbReference type="Proteomes" id="UP000693970">
    <property type="component" value="Unassembled WGS sequence"/>
</dbReference>